<dbReference type="EMBL" id="CP046452">
    <property type="protein sequence ID" value="QGU02004.1"/>
    <property type="molecule type" value="Genomic_DNA"/>
</dbReference>
<dbReference type="InterPro" id="IPR043737">
    <property type="entry name" value="DUF5682"/>
</dbReference>
<dbReference type="AlphaFoldDB" id="A0A6B8VKK0"/>
<sequence>MKHTVEFFGVRHHSPTAALLVAERIKSRPPAAVLIEGPTEFNPAIQELSLDHTLPIMIYSWAPQDEGRRGVYYPLSSYSPEWLALRAAMAAGIPVRFIDAPFYLINDDEEPSPASNRVSELCRKFGVDDLDAAIDELIDVAGNLSYDEYCHRMEMLGSILRREDAAGQQRERFMADRIREMQALTDGTILVVCGAAHIDGLRAELSHNQRPAQWQQPEDDRYGSALTPTSYAALDALRGYRAGQPNPGFYAALFDDRSRGIRGTAERLLMELITELRQAKQRVSVADAIAVLTTARGLAALRGHDEVWRTDLLDAMTASLVKDNRGEDHPLIERIRTLLRGTEVGALAAGSTRPPLVVELLTELETLGLKPEVTQRLVSIDVSKGPAQSQLLHSLLVLGVAGVTLTESAQRNGVETWQLGWIPEFESTLVEAARYGGNREEAVITRLLERLGLASDDPEFIADVLLAALQCGVHDLVQTITMRCSSLIGQARQLTSLGAAMNKLVDAYRFGGLSGNSELSAIGDLIVASHARFCELLLALPPASDEEATDIVLSLRSPLQAMERGASLDLSATIWRTALVSTARDQEQALAVRGAATGALWVMEDVATTRTGAIEEQLNRINSPVDLGEFVFGLLQLAREVVTRRPEFVDALDEELGRLSPAQFLAALPGLRRAFAAYPPRERADIAARLLGDTAVKAVADFDIDEFALAEVISFEHYLLDRLSGYLGVDND</sequence>
<protein>
    <submittedName>
        <fullName evidence="1">Uncharacterized protein</fullName>
    </submittedName>
</protein>
<accession>A0A6B8VKK0</accession>
<dbReference type="Pfam" id="PF18934">
    <property type="entry name" value="DUF5682"/>
    <property type="match status" value="1"/>
</dbReference>
<dbReference type="RefSeq" id="WP_156192365.1">
    <property type="nucleotide sequence ID" value="NZ_CP046452.1"/>
</dbReference>
<reference evidence="2" key="1">
    <citation type="submission" date="2019-11" db="EMBL/GenBank/DDBJ databases">
        <title>Complete genome sequence of Corynebacterium kalinowskii 1959, a novel Corynebacterium species isolated from soil of a small paddock in Vilsendorf, Germany.</title>
        <authorList>
            <person name="Schaffert L."/>
            <person name="Ruwe M."/>
            <person name="Milse J."/>
            <person name="Hanuschka K."/>
            <person name="Ortseifen V."/>
            <person name="Droste J."/>
            <person name="Brandt D."/>
            <person name="Schlueter L."/>
            <person name="Kutter Y."/>
            <person name="Vinke S."/>
            <person name="Viehoefer P."/>
            <person name="Jacob L."/>
            <person name="Luebke N.-C."/>
            <person name="Schulte-Berndt E."/>
            <person name="Hain C."/>
            <person name="Linder M."/>
            <person name="Schmidt P."/>
            <person name="Wollenschlaeger L."/>
            <person name="Luttermann T."/>
            <person name="Thieme E."/>
            <person name="Hassa J."/>
            <person name="Haak M."/>
            <person name="Wittchen M."/>
            <person name="Mentz A."/>
            <person name="Persicke M."/>
            <person name="Busche T."/>
            <person name="Ruckert C."/>
        </authorList>
    </citation>
    <scope>NUCLEOTIDE SEQUENCE [LARGE SCALE GENOMIC DNA]</scope>
    <source>
        <strain evidence="2">1959</strain>
    </source>
</reference>
<dbReference type="Proteomes" id="UP000427071">
    <property type="component" value="Chromosome"/>
</dbReference>
<gene>
    <name evidence="1" type="ORF">CKALI_05670</name>
</gene>
<name>A0A6B8VKK0_9CORY</name>
<keyword evidence="2" id="KW-1185">Reference proteome</keyword>
<organism evidence="1 2">
    <name type="scientific">Corynebacterium kalinowskii</name>
    <dbReference type="NCBI Taxonomy" id="2675216"/>
    <lineage>
        <taxon>Bacteria</taxon>
        <taxon>Bacillati</taxon>
        <taxon>Actinomycetota</taxon>
        <taxon>Actinomycetes</taxon>
        <taxon>Mycobacteriales</taxon>
        <taxon>Corynebacteriaceae</taxon>
        <taxon>Corynebacterium</taxon>
    </lineage>
</organism>
<dbReference type="KEGG" id="ckw:CKALI_05670"/>
<evidence type="ECO:0000313" key="1">
    <source>
        <dbReference type="EMBL" id="QGU02004.1"/>
    </source>
</evidence>
<evidence type="ECO:0000313" key="2">
    <source>
        <dbReference type="Proteomes" id="UP000427071"/>
    </source>
</evidence>
<proteinExistence type="predicted"/>